<dbReference type="GO" id="GO:0005737">
    <property type="term" value="C:cytoplasm"/>
    <property type="evidence" value="ECO:0007669"/>
    <property type="project" value="TreeGrafter"/>
</dbReference>
<dbReference type="EMBL" id="CM008048">
    <property type="protein sequence ID" value="PVH61624.1"/>
    <property type="molecule type" value="Genomic_DNA"/>
</dbReference>
<feature type="region of interest" description="Disordered" evidence="1">
    <location>
        <begin position="183"/>
        <end position="206"/>
    </location>
</feature>
<reference evidence="2" key="1">
    <citation type="submission" date="2018-04" db="EMBL/GenBank/DDBJ databases">
        <title>WGS assembly of Panicum hallii.</title>
        <authorList>
            <person name="Lovell J."/>
            <person name="Jenkins J."/>
            <person name="Lowry D."/>
            <person name="Mamidi S."/>
            <person name="Sreedasyam A."/>
            <person name="Weng X."/>
            <person name="Barry K."/>
            <person name="Bonette J."/>
            <person name="Campitelli B."/>
            <person name="Daum C."/>
            <person name="Gordon S."/>
            <person name="Gould B."/>
            <person name="Lipzen A."/>
            <person name="Macqueen A."/>
            <person name="Palacio-Mejia J."/>
            <person name="Plott C."/>
            <person name="Shakirov E."/>
            <person name="Shu S."/>
            <person name="Yoshinaga Y."/>
            <person name="Zane M."/>
            <person name="Rokhsar D."/>
            <person name="Grimwood J."/>
            <person name="Schmutz J."/>
            <person name="Juenger T."/>
        </authorList>
    </citation>
    <scope>NUCLEOTIDE SEQUENCE [LARGE SCALE GENOMIC DNA]</scope>
    <source>
        <strain evidence="2">FIL2</strain>
    </source>
</reference>
<gene>
    <name evidence="2" type="ORF">PAHAL_3G079700</name>
</gene>
<evidence type="ECO:0000256" key="1">
    <source>
        <dbReference type="SAM" id="MobiDB-lite"/>
    </source>
</evidence>
<feature type="region of interest" description="Disordered" evidence="1">
    <location>
        <begin position="1"/>
        <end position="56"/>
    </location>
</feature>
<protein>
    <submittedName>
        <fullName evidence="2">Uncharacterized protein</fullName>
    </submittedName>
</protein>
<accession>A0A2T8KHI4</accession>
<dbReference type="InterPro" id="IPR044534">
    <property type="entry name" value="TTL1-4"/>
</dbReference>
<feature type="compositionally biased region" description="Basic and acidic residues" evidence="1">
    <location>
        <begin position="1"/>
        <end position="12"/>
    </location>
</feature>
<dbReference type="PANTHER" id="PTHR46050:SF28">
    <property type="entry name" value="OS01G0218200 PROTEIN"/>
    <property type="match status" value="1"/>
</dbReference>
<dbReference type="AlphaFoldDB" id="A0A2T8KHI4"/>
<feature type="compositionally biased region" description="Pro residues" evidence="1">
    <location>
        <begin position="96"/>
        <end position="106"/>
    </location>
</feature>
<organism evidence="2">
    <name type="scientific">Panicum hallii</name>
    <dbReference type="NCBI Taxonomy" id="206008"/>
    <lineage>
        <taxon>Eukaryota</taxon>
        <taxon>Viridiplantae</taxon>
        <taxon>Streptophyta</taxon>
        <taxon>Embryophyta</taxon>
        <taxon>Tracheophyta</taxon>
        <taxon>Spermatophyta</taxon>
        <taxon>Magnoliopsida</taxon>
        <taxon>Liliopsida</taxon>
        <taxon>Poales</taxon>
        <taxon>Poaceae</taxon>
        <taxon>PACMAD clade</taxon>
        <taxon>Panicoideae</taxon>
        <taxon>Panicodae</taxon>
        <taxon>Paniceae</taxon>
        <taxon>Panicinae</taxon>
        <taxon>Panicum</taxon>
        <taxon>Panicum sect. Panicum</taxon>
    </lineage>
</organism>
<dbReference type="Proteomes" id="UP000243499">
    <property type="component" value="Chromosome 3"/>
</dbReference>
<evidence type="ECO:0000313" key="2">
    <source>
        <dbReference type="EMBL" id="PVH61624.1"/>
    </source>
</evidence>
<name>A0A2T8KHI4_9POAL</name>
<feature type="compositionally biased region" description="Basic residues" evidence="1">
    <location>
        <begin position="183"/>
        <end position="192"/>
    </location>
</feature>
<dbReference type="PANTHER" id="PTHR46050">
    <property type="entry name" value="TPR REPEAT-CONTAINING THIOREDOXIN"/>
    <property type="match status" value="1"/>
</dbReference>
<proteinExistence type="predicted"/>
<sequence length="230" mass="24184">MIGEMPRRERVSLSDALAADRMQDKPGSHPRLSPLPPLPRSGVPNPSLSISFGPSGSAPRMPAVISAFRANGSAGSSAATSILTGALPAGNICPLARPPSSTPPPRAARRDVLGSATDTEASSSGVAASLPSASVSLQLPRWNEQHEKVCFEDALRLYDCAPAVCLDSAACRSIRAAAPYRVRSSRRSRRGVRGGPPGSGLRLDPSYSRAHQDLVSLRIRLGQFVGMRMP</sequence>
<dbReference type="Gramene" id="PVH61624">
    <property type="protein sequence ID" value="PVH61624"/>
    <property type="gene ID" value="PAHAL_3G079700"/>
</dbReference>
<feature type="region of interest" description="Disordered" evidence="1">
    <location>
        <begin position="95"/>
        <end position="127"/>
    </location>
</feature>